<gene>
    <name evidence="1" type="ORF">RZN69_18545</name>
</gene>
<dbReference type="KEGG" id="puo:RZN69_18545"/>
<proteinExistence type="predicted"/>
<dbReference type="RefSeq" id="WP_317832749.1">
    <property type="nucleotide sequence ID" value="NZ_CP136920.1"/>
</dbReference>
<sequence length="231" mass="25829">MALFLLGEPIAEGAEGRTITFRTLCFRHQDDVKEVKALGPDGQSLIPVKLYTTYSLPERMMLRDNQAIFVMEDGLSADGVSPKFRVVARTTVPSSVSQVLFVFLPAEKNASEPYKLIALQDDPKAFPYGNVRLLNLSPVPVRFHLGEQAGAKAKTVKPGGIEMVDRVQQVDDYNMYQVRIEFQGRKGFVPISSTRWKAADRKRDLAITYFDPDTKRPLVNVYKDVPPAAIP</sequence>
<organism evidence="1 2">
    <name type="scientific">Rubellicoccus peritrichatus</name>
    <dbReference type="NCBI Taxonomy" id="3080537"/>
    <lineage>
        <taxon>Bacteria</taxon>
        <taxon>Pseudomonadati</taxon>
        <taxon>Verrucomicrobiota</taxon>
        <taxon>Opitutia</taxon>
        <taxon>Puniceicoccales</taxon>
        <taxon>Cerasicoccaceae</taxon>
        <taxon>Rubellicoccus</taxon>
    </lineage>
</organism>
<dbReference type="AlphaFoldDB" id="A0AAQ3L7Q9"/>
<evidence type="ECO:0000313" key="2">
    <source>
        <dbReference type="Proteomes" id="UP001304300"/>
    </source>
</evidence>
<dbReference type="EMBL" id="CP136920">
    <property type="protein sequence ID" value="WOO40626.1"/>
    <property type="molecule type" value="Genomic_DNA"/>
</dbReference>
<reference evidence="1 2" key="1">
    <citation type="submission" date="2023-10" db="EMBL/GenBank/DDBJ databases">
        <title>Rubellicoccus peritrichatus gen. nov., sp. nov., isolated from an algae of coral reef tank.</title>
        <authorList>
            <person name="Luo J."/>
        </authorList>
    </citation>
    <scope>NUCLEOTIDE SEQUENCE [LARGE SCALE GENOMIC DNA]</scope>
    <source>
        <strain evidence="1 2">CR14</strain>
    </source>
</reference>
<keyword evidence="2" id="KW-1185">Reference proteome</keyword>
<evidence type="ECO:0000313" key="1">
    <source>
        <dbReference type="EMBL" id="WOO40626.1"/>
    </source>
</evidence>
<dbReference type="Proteomes" id="UP001304300">
    <property type="component" value="Chromosome"/>
</dbReference>
<protein>
    <submittedName>
        <fullName evidence="1">Uncharacterized protein</fullName>
    </submittedName>
</protein>
<name>A0AAQ3L7Q9_9BACT</name>
<accession>A0AAQ3L7Q9</accession>